<name>A0ABZ1YIQ8_9NOCA</name>
<dbReference type="Proteomes" id="UP001432062">
    <property type="component" value="Chromosome"/>
</dbReference>
<organism evidence="1 2">
    <name type="scientific">Nocardia vinacea</name>
    <dbReference type="NCBI Taxonomy" id="96468"/>
    <lineage>
        <taxon>Bacteria</taxon>
        <taxon>Bacillati</taxon>
        <taxon>Actinomycetota</taxon>
        <taxon>Actinomycetes</taxon>
        <taxon>Mycobacteriales</taxon>
        <taxon>Nocardiaceae</taxon>
        <taxon>Nocardia</taxon>
    </lineage>
</organism>
<dbReference type="RefSeq" id="WP_329405474.1">
    <property type="nucleotide sequence ID" value="NZ_CP109441.1"/>
</dbReference>
<proteinExistence type="predicted"/>
<sequence>MTFSNRTVHDDLTLVLDRAVPLDEDAQDAMQRLREAMDRGALRIEITPHGVV</sequence>
<evidence type="ECO:0000313" key="1">
    <source>
        <dbReference type="EMBL" id="WUV42856.1"/>
    </source>
</evidence>
<keyword evidence="2" id="KW-1185">Reference proteome</keyword>
<gene>
    <name evidence="1" type="ORF">OG563_26800</name>
</gene>
<reference evidence="1" key="1">
    <citation type="submission" date="2022-10" db="EMBL/GenBank/DDBJ databases">
        <title>The complete genomes of actinobacterial strains from the NBC collection.</title>
        <authorList>
            <person name="Joergensen T.S."/>
            <person name="Alvarez Arevalo M."/>
            <person name="Sterndorff E.B."/>
            <person name="Faurdal D."/>
            <person name="Vuksanovic O."/>
            <person name="Mourched A.-S."/>
            <person name="Charusanti P."/>
            <person name="Shaw S."/>
            <person name="Blin K."/>
            <person name="Weber T."/>
        </authorList>
    </citation>
    <scope>NUCLEOTIDE SEQUENCE</scope>
    <source>
        <strain evidence="1">NBC_01482</strain>
    </source>
</reference>
<evidence type="ECO:0000313" key="2">
    <source>
        <dbReference type="Proteomes" id="UP001432062"/>
    </source>
</evidence>
<protein>
    <submittedName>
        <fullName evidence="1">Uncharacterized protein</fullName>
    </submittedName>
</protein>
<accession>A0ABZ1YIQ8</accession>
<dbReference type="EMBL" id="CP109441">
    <property type="protein sequence ID" value="WUV42856.1"/>
    <property type="molecule type" value="Genomic_DNA"/>
</dbReference>